<dbReference type="STRING" id="1855823.MCCS_21030"/>
<evidence type="ECO:0000313" key="1">
    <source>
        <dbReference type="EMBL" id="ARQ07692.1"/>
    </source>
</evidence>
<dbReference type="Proteomes" id="UP000294865">
    <property type="component" value="Unassembled WGS sequence"/>
</dbReference>
<reference evidence="1 3" key="1">
    <citation type="journal article" date="2017" name="Int. J. Syst. Evol. Microbiol.">
        <title>Macrococcus canis sp. nov., a skin bacterium associated with infections in dogs.</title>
        <authorList>
            <person name="Gobeli Brawand S."/>
            <person name="Cotting K."/>
            <person name="Gomez-Sanz E."/>
            <person name="Collaud A."/>
            <person name="Thomann A."/>
            <person name="Brodard I."/>
            <person name="Rodriguez-Campos S."/>
            <person name="Strauss C."/>
            <person name="Perreten V."/>
        </authorList>
    </citation>
    <scope>NUCLEOTIDE SEQUENCE [LARGE SCALE GENOMIC DNA]</scope>
    <source>
        <strain evidence="1 3">KM45013</strain>
    </source>
</reference>
<dbReference type="KEGG" id="mcak:MCCS_21030"/>
<dbReference type="EMBL" id="SDQG01000004">
    <property type="protein sequence ID" value="TDM16633.1"/>
    <property type="molecule type" value="Genomic_DNA"/>
</dbReference>
<reference evidence="1" key="2">
    <citation type="submission" date="2017-04" db="EMBL/GenBank/DDBJ databases">
        <authorList>
            <person name="Afonso C.L."/>
            <person name="Miller P.J."/>
            <person name="Scott M.A."/>
            <person name="Spackman E."/>
            <person name="Goraichik I."/>
            <person name="Dimitrov K.M."/>
            <person name="Suarez D.L."/>
            <person name="Swayne D.E."/>
        </authorList>
    </citation>
    <scope>NUCLEOTIDE SEQUENCE</scope>
    <source>
        <strain evidence="1">KM45013</strain>
    </source>
</reference>
<dbReference type="Proteomes" id="UP000194154">
    <property type="component" value="Chromosome"/>
</dbReference>
<accession>A0A1W7ADM4</accession>
<gene>
    <name evidence="2" type="ORF">ETI04_08015</name>
    <name evidence="1" type="ORF">MCCS_21030</name>
</gene>
<organism evidence="1 3">
    <name type="scientific">Macrococcoides canis</name>
    <dbReference type="NCBI Taxonomy" id="1855823"/>
    <lineage>
        <taxon>Bacteria</taxon>
        <taxon>Bacillati</taxon>
        <taxon>Bacillota</taxon>
        <taxon>Bacilli</taxon>
        <taxon>Bacillales</taxon>
        <taxon>Staphylococcaceae</taxon>
        <taxon>Macrococcoides</taxon>
    </lineage>
</organism>
<evidence type="ECO:0000313" key="4">
    <source>
        <dbReference type="Proteomes" id="UP000294865"/>
    </source>
</evidence>
<evidence type="ECO:0000313" key="3">
    <source>
        <dbReference type="Proteomes" id="UP000194154"/>
    </source>
</evidence>
<keyword evidence="3" id="KW-1185">Reference proteome</keyword>
<sequence length="81" mass="9528">MNKELHYIKGWTIEDYSIPKLKMVEDDDTIYITDTQDNTSIVCEISFDRTGDDYRIVDINHYTDLVKVIGDNRIKVIEIND</sequence>
<dbReference type="RefSeq" id="WP_086043231.1">
    <property type="nucleotide sequence ID" value="NZ_CBCRZA010000007.1"/>
</dbReference>
<dbReference type="EMBL" id="CP021059">
    <property type="protein sequence ID" value="ARQ07692.1"/>
    <property type="molecule type" value="Genomic_DNA"/>
</dbReference>
<reference evidence="2 4" key="3">
    <citation type="submission" date="2019-01" db="EMBL/GenBank/DDBJ databases">
        <title>Draft genome sequences of Macrococcus caseolyticus, Macrococcus canis, Macrococcus bohemicus and Macrococcus goetzii.</title>
        <authorList>
            <person name="Mazhar S."/>
            <person name="Altermann E."/>
            <person name="Hill C."/>
            <person name="Mcauliffe O."/>
        </authorList>
    </citation>
    <scope>NUCLEOTIDE SEQUENCE [LARGE SCALE GENOMIC DNA]</scope>
    <source>
        <strain evidence="2 4">DPC7162</strain>
    </source>
</reference>
<dbReference type="AlphaFoldDB" id="A0A1W7ADM4"/>
<dbReference type="GeneID" id="35296188"/>
<protein>
    <submittedName>
        <fullName evidence="1">Uncharacterized protein</fullName>
    </submittedName>
</protein>
<evidence type="ECO:0000313" key="2">
    <source>
        <dbReference type="EMBL" id="TDM16633.1"/>
    </source>
</evidence>
<name>A0A1W7ADM4_9STAP</name>
<proteinExistence type="predicted"/>